<organism evidence="1 2">
    <name type="scientific">Megasphaera cerevisiae DSM 20462</name>
    <dbReference type="NCBI Taxonomy" id="1122219"/>
    <lineage>
        <taxon>Bacteria</taxon>
        <taxon>Bacillati</taxon>
        <taxon>Bacillota</taxon>
        <taxon>Negativicutes</taxon>
        <taxon>Veillonellales</taxon>
        <taxon>Veillonellaceae</taxon>
        <taxon>Megasphaera</taxon>
    </lineage>
</organism>
<reference evidence="1 2" key="1">
    <citation type="submission" date="2015-06" db="EMBL/GenBank/DDBJ databases">
        <title>Draft genome sequence of beer spoilage bacterium Megasphaera cerevisiae type strain 20462.</title>
        <authorList>
            <person name="Kutumbaka K."/>
            <person name="Pasmowitz J."/>
            <person name="Mategko J."/>
            <person name="Reyes D."/>
            <person name="Friedrich A."/>
            <person name="Han S."/>
            <person name="Martens-Habbena W."/>
            <person name="Neal-McKinney J."/>
            <person name="Janagama H.K."/>
            <person name="Nadala C."/>
            <person name="Samadpour M."/>
        </authorList>
    </citation>
    <scope>NUCLEOTIDE SEQUENCE [LARGE SCALE GENOMIC DNA]</scope>
    <source>
        <strain evidence="1 2">DSM 20462</strain>
    </source>
</reference>
<dbReference type="RefSeq" id="WP_048514321.1">
    <property type="nucleotide sequence ID" value="NZ_FUXD01000040.1"/>
</dbReference>
<dbReference type="AlphaFoldDB" id="A0A0J6WX30"/>
<evidence type="ECO:0000313" key="1">
    <source>
        <dbReference type="EMBL" id="KMO86407.1"/>
    </source>
</evidence>
<proteinExistence type="predicted"/>
<dbReference type="InParanoid" id="A0A0J6WX30"/>
<accession>A0A0J6WX30</accession>
<gene>
    <name evidence="1" type="ORF">AB840_08035</name>
</gene>
<evidence type="ECO:0000313" key="2">
    <source>
        <dbReference type="Proteomes" id="UP000036503"/>
    </source>
</evidence>
<dbReference type="PATRIC" id="fig|1122219.3.peg.1292"/>
<keyword evidence="2" id="KW-1185">Reference proteome</keyword>
<name>A0A0J6WX30_9FIRM</name>
<dbReference type="EMBL" id="LEKT01000023">
    <property type="protein sequence ID" value="KMO86407.1"/>
    <property type="molecule type" value="Genomic_DNA"/>
</dbReference>
<dbReference type="Proteomes" id="UP000036503">
    <property type="component" value="Unassembled WGS sequence"/>
</dbReference>
<comment type="caution">
    <text evidence="1">The sequence shown here is derived from an EMBL/GenBank/DDBJ whole genome shotgun (WGS) entry which is preliminary data.</text>
</comment>
<sequence>MKNLELTVCIKVDDETVIIDKKKLDDNILGKDIQEAAQHIFDEHCYFEYKVTDSQGKDVTDVVE</sequence>
<protein>
    <submittedName>
        <fullName evidence="1">Uncharacterized protein</fullName>
    </submittedName>
</protein>